<evidence type="ECO:0008006" key="4">
    <source>
        <dbReference type="Google" id="ProtNLM"/>
    </source>
</evidence>
<organism evidence="2 3">
    <name type="scientific">Rhodosorus marinus</name>
    <dbReference type="NCBI Taxonomy" id="101924"/>
    <lineage>
        <taxon>Eukaryota</taxon>
        <taxon>Rhodophyta</taxon>
        <taxon>Stylonematophyceae</taxon>
        <taxon>Stylonematales</taxon>
        <taxon>Stylonemataceae</taxon>
        <taxon>Rhodosorus</taxon>
    </lineage>
</organism>
<sequence length="120" mass="13054">MGKFGKRCSREPGMECGLYVEGGVASLEMQMGKSESLEVSGASDGSGGMKVKRRRRPDASAYVLRTVVVPGELEVERSHAVFQNEVLNVTVPLHTCDGSMSQSTRRRTCQLNRLRFGSGS</sequence>
<comment type="caution">
    <text evidence="2">The sequence shown here is derived from an EMBL/GenBank/DDBJ whole genome shotgun (WGS) entry which is preliminary data.</text>
</comment>
<reference evidence="2 3" key="1">
    <citation type="journal article" date="2023" name="Nat. Commun.">
        <title>Origin of minicircular mitochondrial genomes in red algae.</title>
        <authorList>
            <person name="Lee Y."/>
            <person name="Cho C.H."/>
            <person name="Lee Y.M."/>
            <person name="Park S.I."/>
            <person name="Yang J.H."/>
            <person name="West J.A."/>
            <person name="Bhattacharya D."/>
            <person name="Yoon H.S."/>
        </authorList>
    </citation>
    <scope>NUCLEOTIDE SEQUENCE [LARGE SCALE GENOMIC DNA]</scope>
    <source>
        <strain evidence="2 3">CCMP1338</strain>
        <tissue evidence="2">Whole cell</tissue>
    </source>
</reference>
<evidence type="ECO:0000313" key="2">
    <source>
        <dbReference type="EMBL" id="KAJ8902059.1"/>
    </source>
</evidence>
<proteinExistence type="predicted"/>
<protein>
    <recommendedName>
        <fullName evidence="4">SHSP domain-containing protein</fullName>
    </recommendedName>
</protein>
<keyword evidence="3" id="KW-1185">Reference proteome</keyword>
<evidence type="ECO:0000313" key="3">
    <source>
        <dbReference type="Proteomes" id="UP001157974"/>
    </source>
</evidence>
<dbReference type="Proteomes" id="UP001157974">
    <property type="component" value="Unassembled WGS sequence"/>
</dbReference>
<dbReference type="AlphaFoldDB" id="A0AAV8UHU4"/>
<evidence type="ECO:0000256" key="1">
    <source>
        <dbReference type="SAM" id="MobiDB-lite"/>
    </source>
</evidence>
<gene>
    <name evidence="2" type="ORF">NDN08_006467</name>
</gene>
<name>A0AAV8UHU4_9RHOD</name>
<feature type="region of interest" description="Disordered" evidence="1">
    <location>
        <begin position="35"/>
        <end position="55"/>
    </location>
</feature>
<accession>A0AAV8UHU4</accession>
<dbReference type="EMBL" id="JAMWBK010000009">
    <property type="protein sequence ID" value="KAJ8902059.1"/>
    <property type="molecule type" value="Genomic_DNA"/>
</dbReference>